<organism evidence="12 13">
    <name type="scientific">Anguilla anguilla</name>
    <name type="common">European freshwater eel</name>
    <name type="synonym">Muraena anguilla</name>
    <dbReference type="NCBI Taxonomy" id="7936"/>
    <lineage>
        <taxon>Eukaryota</taxon>
        <taxon>Metazoa</taxon>
        <taxon>Chordata</taxon>
        <taxon>Craniata</taxon>
        <taxon>Vertebrata</taxon>
        <taxon>Euteleostomi</taxon>
        <taxon>Actinopterygii</taxon>
        <taxon>Neopterygii</taxon>
        <taxon>Teleostei</taxon>
        <taxon>Anguilliformes</taxon>
        <taxon>Anguillidae</taxon>
        <taxon>Anguilla</taxon>
    </lineage>
</organism>
<evidence type="ECO:0000256" key="3">
    <source>
        <dbReference type="ARBA" id="ARBA00012115"/>
    </source>
</evidence>
<evidence type="ECO:0000256" key="5">
    <source>
        <dbReference type="ARBA" id="ARBA00022723"/>
    </source>
</evidence>
<keyword evidence="10" id="KW-0812">Transmembrane</keyword>
<evidence type="ECO:0000256" key="4">
    <source>
        <dbReference type="ARBA" id="ARBA00022722"/>
    </source>
</evidence>
<dbReference type="GO" id="GO:0003676">
    <property type="term" value="F:nucleic acid binding"/>
    <property type="evidence" value="ECO:0007669"/>
    <property type="project" value="InterPro"/>
</dbReference>
<feature type="domain" description="Exonuclease" evidence="11">
    <location>
        <begin position="21"/>
        <end position="199"/>
    </location>
</feature>
<proteinExistence type="inferred from homology"/>
<evidence type="ECO:0000256" key="6">
    <source>
        <dbReference type="ARBA" id="ARBA00022801"/>
    </source>
</evidence>
<evidence type="ECO:0000256" key="9">
    <source>
        <dbReference type="ARBA" id="ARBA00025769"/>
    </source>
</evidence>
<gene>
    <name evidence="12" type="ORF">ANANG_G00206500</name>
</gene>
<evidence type="ECO:0000256" key="1">
    <source>
        <dbReference type="ARBA" id="ARBA00000493"/>
    </source>
</evidence>
<comment type="similarity">
    <text evidence="9">Belongs to the exonuclease superfamily. TREX family.</text>
</comment>
<dbReference type="Pfam" id="PF00929">
    <property type="entry name" value="RNase_T"/>
    <property type="match status" value="1"/>
</dbReference>
<comment type="catalytic activity">
    <reaction evidence="1">
        <text>Exonucleolytic cleavage in the 3'- to 5'-direction to yield nucleoside 5'-phosphates.</text>
        <dbReference type="EC" id="3.1.11.2"/>
    </reaction>
</comment>
<reference evidence="12" key="1">
    <citation type="submission" date="2021-01" db="EMBL/GenBank/DDBJ databases">
        <title>A chromosome-scale assembly of European eel, Anguilla anguilla.</title>
        <authorList>
            <person name="Henkel C."/>
            <person name="Jong-Raadsen S.A."/>
            <person name="Dufour S."/>
            <person name="Weltzien F.-A."/>
            <person name="Palstra A.P."/>
            <person name="Pelster B."/>
            <person name="Spaink H.P."/>
            <person name="Van Den Thillart G.E."/>
            <person name="Jansen H."/>
            <person name="Zahm M."/>
            <person name="Klopp C."/>
            <person name="Cedric C."/>
            <person name="Louis A."/>
            <person name="Berthelot C."/>
            <person name="Parey E."/>
            <person name="Roest Crollius H."/>
            <person name="Montfort J."/>
            <person name="Robinson-Rechavi M."/>
            <person name="Bucao C."/>
            <person name="Bouchez O."/>
            <person name="Gislard M."/>
            <person name="Lluch J."/>
            <person name="Milhes M."/>
            <person name="Lampietro C."/>
            <person name="Lopez Roques C."/>
            <person name="Donnadieu C."/>
            <person name="Braasch I."/>
            <person name="Desvignes T."/>
            <person name="Postlethwait J."/>
            <person name="Bobe J."/>
            <person name="Guiguen Y."/>
            <person name="Dirks R."/>
        </authorList>
    </citation>
    <scope>NUCLEOTIDE SEQUENCE</scope>
    <source>
        <strain evidence="12">Tag_6206</strain>
        <tissue evidence="12">Liver</tissue>
    </source>
</reference>
<dbReference type="EC" id="3.1.11.2" evidence="3"/>
<protein>
    <recommendedName>
        <fullName evidence="3">exodeoxyribonuclease III</fullName>
        <ecNumber evidence="3">3.1.11.2</ecNumber>
    </recommendedName>
</protein>
<dbReference type="InterPro" id="IPR036397">
    <property type="entry name" value="RNaseH_sf"/>
</dbReference>
<evidence type="ECO:0000259" key="11">
    <source>
        <dbReference type="SMART" id="SM00479"/>
    </source>
</evidence>
<dbReference type="GO" id="GO:0008311">
    <property type="term" value="F:double-stranded DNA 3'-5' DNA exonuclease activity"/>
    <property type="evidence" value="ECO:0007669"/>
    <property type="project" value="UniProtKB-EC"/>
</dbReference>
<dbReference type="GO" id="GO:0006308">
    <property type="term" value="P:DNA catabolic process"/>
    <property type="evidence" value="ECO:0007669"/>
    <property type="project" value="TreeGrafter"/>
</dbReference>
<keyword evidence="10" id="KW-1133">Transmembrane helix</keyword>
<comment type="cofactor">
    <cofactor evidence="2">
        <name>Mg(2+)</name>
        <dbReference type="ChEBI" id="CHEBI:18420"/>
    </cofactor>
</comment>
<keyword evidence="4" id="KW-0540">Nuclease</keyword>
<dbReference type="PANTHER" id="PTHR13058">
    <property type="entry name" value="THREE PRIME REPAIR EXONUCLEASE 1, 2"/>
    <property type="match status" value="1"/>
</dbReference>
<accession>A0A9D3LYZ0</accession>
<name>A0A9D3LYZ0_ANGAN</name>
<dbReference type="AlphaFoldDB" id="A0A9D3LYZ0"/>
<evidence type="ECO:0000256" key="2">
    <source>
        <dbReference type="ARBA" id="ARBA00001946"/>
    </source>
</evidence>
<keyword evidence="8" id="KW-0460">Magnesium</keyword>
<dbReference type="EMBL" id="JAFIRN010000011">
    <property type="protein sequence ID" value="KAG5839584.1"/>
    <property type="molecule type" value="Genomic_DNA"/>
</dbReference>
<evidence type="ECO:0000256" key="8">
    <source>
        <dbReference type="ARBA" id="ARBA00022842"/>
    </source>
</evidence>
<keyword evidence="10" id="KW-0472">Membrane</keyword>
<dbReference type="InterPro" id="IPR012337">
    <property type="entry name" value="RNaseH-like_sf"/>
</dbReference>
<keyword evidence="6" id="KW-0378">Hydrolase</keyword>
<evidence type="ECO:0000313" key="12">
    <source>
        <dbReference type="EMBL" id="KAG5839584.1"/>
    </source>
</evidence>
<dbReference type="CDD" id="cd06127">
    <property type="entry name" value="DEDDh"/>
    <property type="match status" value="1"/>
</dbReference>
<dbReference type="Proteomes" id="UP001044222">
    <property type="component" value="Chromosome 11"/>
</dbReference>
<dbReference type="InterPro" id="IPR040393">
    <property type="entry name" value="TREX1/2"/>
</dbReference>
<keyword evidence="7" id="KW-0269">Exonuclease</keyword>
<evidence type="ECO:0000313" key="13">
    <source>
        <dbReference type="Proteomes" id="UP001044222"/>
    </source>
</evidence>
<feature type="transmembrane region" description="Helical" evidence="10">
    <location>
        <begin position="83"/>
        <end position="104"/>
    </location>
</feature>
<evidence type="ECO:0000256" key="7">
    <source>
        <dbReference type="ARBA" id="ARBA00022839"/>
    </source>
</evidence>
<keyword evidence="13" id="KW-1185">Reference proteome</keyword>
<dbReference type="SMART" id="SM00479">
    <property type="entry name" value="EXOIII"/>
    <property type="match status" value="1"/>
</dbReference>
<dbReference type="SUPFAM" id="SSF53098">
    <property type="entry name" value="Ribonuclease H-like"/>
    <property type="match status" value="1"/>
</dbReference>
<dbReference type="FunFam" id="3.30.420.10:FF:000247">
    <property type="entry name" value="Si:ch1073-296i8.2"/>
    <property type="match status" value="1"/>
</dbReference>
<dbReference type="Gene3D" id="3.30.420.10">
    <property type="entry name" value="Ribonuclease H-like superfamily/Ribonuclease H"/>
    <property type="match status" value="1"/>
</dbReference>
<comment type="caution">
    <text evidence="12">The sequence shown here is derived from an EMBL/GenBank/DDBJ whole genome shotgun (WGS) entry which is preliminary data.</text>
</comment>
<dbReference type="PANTHER" id="PTHR13058:SF22">
    <property type="entry name" value="EXODEOXYRIBONUCLEASE III"/>
    <property type="match status" value="1"/>
</dbReference>
<keyword evidence="5" id="KW-0479">Metal-binding</keyword>
<dbReference type="GO" id="GO:0005737">
    <property type="term" value="C:cytoplasm"/>
    <property type="evidence" value="ECO:0007669"/>
    <property type="project" value="TreeGrafter"/>
</dbReference>
<dbReference type="InterPro" id="IPR013520">
    <property type="entry name" value="Ribonucl_H"/>
</dbReference>
<evidence type="ECO:0000256" key="10">
    <source>
        <dbReference type="SAM" id="Phobius"/>
    </source>
</evidence>
<sequence>MKQMDLYTLSPVSGSRPAGCSLVFFDLETTGLGRSCDIVQLSAVSGGHSCNLYVLPRCRIQSRAAAITGFSVRRRRLYLHGHALPTVLLPQALAAFLAFLRMLGRPLLVGHNVRRFDCRVLARALDEWHLREAFQEVTSGFLDTLPLARDLLKGRGQQSFRQESLVKAVLGVSYPAHDALEDVQALQRLYHALLPTAEQALRHTFTLASMAAPAKIHFCGLHWWK</sequence>
<dbReference type="GO" id="GO:0046872">
    <property type="term" value="F:metal ion binding"/>
    <property type="evidence" value="ECO:0007669"/>
    <property type="project" value="UniProtKB-KW"/>
</dbReference>